<feature type="transmembrane region" description="Helical" evidence="14">
    <location>
        <begin position="48"/>
        <end position="71"/>
    </location>
</feature>
<evidence type="ECO:0000256" key="4">
    <source>
        <dbReference type="ARBA" id="ARBA00022692"/>
    </source>
</evidence>
<sequence length="1061" mass="117096">MDKANLWKKRASALIKRKLMESQQTYMQRGRSWGVISPESTFRLTWDLVGFVLILVIIVVVPFEVCFVHTFTGGAAVFFIMVDVFWIVDILLNFNTAYYDGNTLITDRQLVVVHYLGTWFILDLTATSPISWFTDDNIWMTLRLVRILRFTKLLRVIRLVRVLKLRNVWAAVENLIHSDWLSLSLQATKLVFLLAFIAHWAACIWWTVGAHIDPPAQYEGADEVPTTWVDFEELRKAPKAHQYVASVYWAVTTMSTVGYGDIRPRNYHEQIFAVFCMVIAAGLFATFVSSLASVANKFGEEEAEFRREIKSVNRYMRKKKLPPELQHRIRRYLAHAFDAGLDRQDASGEVLSKLSDSLRKEVLAYLLGNVLILFPFFRKCGRRFMTSLSQKCESNLFAPGDVVFEKGSRGSTMFFVVRGRVRVVPTIPADPSAFDVALYPSVSGGGWLGELTLFMANRVRTATVVCETYCELVSVSREALLEVLQSFPLLMDFYRRTADEIARGHLHMLKVYCQKCGQEGHWTSNCPRHADESRQPMMDRSSERTFWLSRVVKLPRITIRGPSLHANSTAAVSQRTVPGIPAALLNHTAPPSRLEPNISNPLLGDTFSVGGITPGTIRHGSESIPSRGTQPMTPSMFAAMGALGPHGYYRTHAQMAGWGPSAFTPVMSSRASGQSSPHTMGTPLGDSSPQAAGEGVGDNREPDGWEGGEVAETPIFCQGPPESLNQSTTADSSERNPDAADTDHVQIVVSSSTGTELSSKGQQLDDSKTPIPQRLQHHKRSSAGILLPPSRQRVSSRGRITFQLPDGAVAHPETPLTAKSSSQSHGPEVTIMAGENVFMQRLAEQQPVVGAAPPTNARDMLLRELHRNQQLLAHLASCLQQHAEAPLAPAPRPPVGFPVPPHRMSITPSAPPSPVASIHPSEQKAPTNVAELPECFLLEPPSPRQTDHDQDGLLVSSFAGQMMRSKPMANRVTVSDKVMQQLTGDTPSPIVAPVPVPSPAGRLLRRSHTYGGGETGDLSQPKKMLSRVVEVDESRLNQSGWSSHEFPAADADDTADEDTSV</sequence>
<feature type="compositionally biased region" description="Basic and acidic residues" evidence="13">
    <location>
        <begin position="732"/>
        <end position="744"/>
    </location>
</feature>
<keyword evidence="7" id="KW-0630">Potassium</keyword>
<dbReference type="Proteomes" id="UP000041254">
    <property type="component" value="Unassembled WGS sequence"/>
</dbReference>
<dbReference type="InterPro" id="IPR000595">
    <property type="entry name" value="cNMP-bd_dom"/>
</dbReference>
<dbReference type="PANTHER" id="PTHR10217:SF435">
    <property type="entry name" value="POTASSIUM VOLTAGE-GATED CHANNEL PROTEIN EAG"/>
    <property type="match status" value="1"/>
</dbReference>
<dbReference type="Gene3D" id="1.10.287.630">
    <property type="entry name" value="Helix hairpin bin"/>
    <property type="match status" value="1"/>
</dbReference>
<dbReference type="GO" id="GO:0042391">
    <property type="term" value="P:regulation of membrane potential"/>
    <property type="evidence" value="ECO:0007669"/>
    <property type="project" value="TreeGrafter"/>
</dbReference>
<feature type="compositionally biased region" description="Polar residues" evidence="13">
    <location>
        <begin position="667"/>
        <end position="690"/>
    </location>
</feature>
<dbReference type="SMART" id="SM00100">
    <property type="entry name" value="cNMP"/>
    <property type="match status" value="1"/>
</dbReference>
<keyword evidence="12" id="KW-0479">Metal-binding</keyword>
<organism evidence="17 18">
    <name type="scientific">Vitrella brassicaformis (strain CCMP3155)</name>
    <dbReference type="NCBI Taxonomy" id="1169540"/>
    <lineage>
        <taxon>Eukaryota</taxon>
        <taxon>Sar</taxon>
        <taxon>Alveolata</taxon>
        <taxon>Colpodellida</taxon>
        <taxon>Vitrellaceae</taxon>
        <taxon>Vitrella</taxon>
    </lineage>
</organism>
<keyword evidence="12" id="KW-0862">Zinc</keyword>
<dbReference type="InterPro" id="IPR001878">
    <property type="entry name" value="Znf_CCHC"/>
</dbReference>
<feature type="domain" description="Cyclic nucleotide-binding" evidence="15">
    <location>
        <begin position="376"/>
        <end position="484"/>
    </location>
</feature>
<dbReference type="Gene3D" id="2.60.120.10">
    <property type="entry name" value="Jelly Rolls"/>
    <property type="match status" value="1"/>
</dbReference>
<dbReference type="InterPro" id="IPR014710">
    <property type="entry name" value="RmlC-like_jellyroll"/>
</dbReference>
<dbReference type="Pfam" id="PF00520">
    <property type="entry name" value="Ion_trans"/>
    <property type="match status" value="1"/>
</dbReference>
<feature type="domain" description="CCHC-type" evidence="16">
    <location>
        <begin position="513"/>
        <end position="528"/>
    </location>
</feature>
<dbReference type="InterPro" id="IPR050818">
    <property type="entry name" value="KCNH_animal-type"/>
</dbReference>
<gene>
    <name evidence="17" type="ORF">Vbra_10165</name>
</gene>
<dbReference type="Pfam" id="PF00027">
    <property type="entry name" value="cNMP_binding"/>
    <property type="match status" value="1"/>
</dbReference>
<evidence type="ECO:0000259" key="16">
    <source>
        <dbReference type="PROSITE" id="PS50158"/>
    </source>
</evidence>
<evidence type="ECO:0000256" key="14">
    <source>
        <dbReference type="SAM" id="Phobius"/>
    </source>
</evidence>
<evidence type="ECO:0000256" key="13">
    <source>
        <dbReference type="SAM" id="MobiDB-lite"/>
    </source>
</evidence>
<dbReference type="PANTHER" id="PTHR10217">
    <property type="entry name" value="VOLTAGE AND LIGAND GATED POTASSIUM CHANNEL"/>
    <property type="match status" value="1"/>
</dbReference>
<evidence type="ECO:0000256" key="2">
    <source>
        <dbReference type="ARBA" id="ARBA00022448"/>
    </source>
</evidence>
<dbReference type="GO" id="GO:0008270">
    <property type="term" value="F:zinc ion binding"/>
    <property type="evidence" value="ECO:0007669"/>
    <property type="project" value="UniProtKB-KW"/>
</dbReference>
<evidence type="ECO:0000256" key="9">
    <source>
        <dbReference type="ARBA" id="ARBA00023065"/>
    </source>
</evidence>
<evidence type="ECO:0000256" key="8">
    <source>
        <dbReference type="ARBA" id="ARBA00022989"/>
    </source>
</evidence>
<feature type="transmembrane region" description="Helical" evidence="14">
    <location>
        <begin position="77"/>
        <end position="98"/>
    </location>
</feature>
<dbReference type="PROSITE" id="PS50042">
    <property type="entry name" value="CNMP_BINDING_3"/>
    <property type="match status" value="1"/>
</dbReference>
<dbReference type="SUPFAM" id="SSF81324">
    <property type="entry name" value="Voltage-gated potassium channels"/>
    <property type="match status" value="1"/>
</dbReference>
<dbReference type="CDD" id="cd00038">
    <property type="entry name" value="CAP_ED"/>
    <property type="match status" value="1"/>
</dbReference>
<dbReference type="AlphaFoldDB" id="A0A0G4GMR1"/>
<keyword evidence="8 14" id="KW-1133">Transmembrane helix</keyword>
<dbReference type="GO" id="GO:0005249">
    <property type="term" value="F:voltage-gated potassium channel activity"/>
    <property type="evidence" value="ECO:0007669"/>
    <property type="project" value="InterPro"/>
</dbReference>
<keyword evidence="4 14" id="KW-0812">Transmembrane</keyword>
<dbReference type="PRINTS" id="PR01463">
    <property type="entry name" value="EAGCHANLFMLY"/>
</dbReference>
<feature type="transmembrane region" description="Helical" evidence="14">
    <location>
        <begin position="110"/>
        <end position="132"/>
    </location>
</feature>
<evidence type="ECO:0000256" key="10">
    <source>
        <dbReference type="ARBA" id="ARBA00023136"/>
    </source>
</evidence>
<evidence type="ECO:0000256" key="6">
    <source>
        <dbReference type="ARBA" id="ARBA00022882"/>
    </source>
</evidence>
<accession>A0A0G4GMR1</accession>
<evidence type="ECO:0000256" key="11">
    <source>
        <dbReference type="ARBA" id="ARBA00023303"/>
    </source>
</evidence>
<feature type="transmembrane region" description="Helical" evidence="14">
    <location>
        <begin position="271"/>
        <end position="292"/>
    </location>
</feature>
<keyword evidence="18" id="KW-1185">Reference proteome</keyword>
<dbReference type="OMA" id="WAGVQPH"/>
<dbReference type="VEuPathDB" id="CryptoDB:Vbra_10165"/>
<feature type="region of interest" description="Disordered" evidence="13">
    <location>
        <begin position="667"/>
        <end position="778"/>
    </location>
</feature>
<keyword evidence="10 14" id="KW-0472">Membrane</keyword>
<evidence type="ECO:0008006" key="19">
    <source>
        <dbReference type="Google" id="ProtNLM"/>
    </source>
</evidence>
<evidence type="ECO:0000313" key="18">
    <source>
        <dbReference type="Proteomes" id="UP000041254"/>
    </source>
</evidence>
<keyword evidence="3" id="KW-0633">Potassium transport</keyword>
<protein>
    <recommendedName>
        <fullName evidence="19">Cyclic nucleotide-binding domain-containing protein</fullName>
    </recommendedName>
</protein>
<keyword evidence="5" id="KW-0631">Potassium channel</keyword>
<dbReference type="GO" id="GO:0003676">
    <property type="term" value="F:nucleic acid binding"/>
    <property type="evidence" value="ECO:0007669"/>
    <property type="project" value="InterPro"/>
</dbReference>
<keyword evidence="9" id="KW-0406">Ion transport</keyword>
<feature type="compositionally biased region" description="Acidic residues" evidence="13">
    <location>
        <begin position="1050"/>
        <end position="1061"/>
    </location>
</feature>
<name>A0A0G4GMR1_VITBC</name>
<dbReference type="SUPFAM" id="SSF51206">
    <property type="entry name" value="cAMP-binding domain-like"/>
    <property type="match status" value="1"/>
</dbReference>
<dbReference type="InterPro" id="IPR005821">
    <property type="entry name" value="Ion_trans_dom"/>
</dbReference>
<evidence type="ECO:0000256" key="12">
    <source>
        <dbReference type="PROSITE-ProRule" id="PRU00047"/>
    </source>
</evidence>
<dbReference type="GO" id="GO:0034702">
    <property type="term" value="C:monoatomic ion channel complex"/>
    <property type="evidence" value="ECO:0007669"/>
    <property type="project" value="UniProtKB-KW"/>
</dbReference>
<keyword evidence="11" id="KW-0407">Ion channel</keyword>
<keyword evidence="2" id="KW-0813">Transport</keyword>
<dbReference type="InterPro" id="IPR003938">
    <property type="entry name" value="K_chnl_volt-dep_EAG/ELK/ERG"/>
</dbReference>
<evidence type="ECO:0000259" key="15">
    <source>
        <dbReference type="PROSITE" id="PS50042"/>
    </source>
</evidence>
<keyword evidence="12" id="KW-0863">Zinc-finger</keyword>
<evidence type="ECO:0000313" key="17">
    <source>
        <dbReference type="EMBL" id="CEM31420.1"/>
    </source>
</evidence>
<dbReference type="InterPro" id="IPR036875">
    <property type="entry name" value="Znf_CCHC_sf"/>
</dbReference>
<evidence type="ECO:0000256" key="5">
    <source>
        <dbReference type="ARBA" id="ARBA00022826"/>
    </source>
</evidence>
<dbReference type="OrthoDB" id="444079at2759"/>
<dbReference type="InParanoid" id="A0A0G4GMR1"/>
<evidence type="ECO:0000256" key="3">
    <source>
        <dbReference type="ARBA" id="ARBA00022538"/>
    </source>
</evidence>
<dbReference type="Gene3D" id="1.10.287.70">
    <property type="match status" value="1"/>
</dbReference>
<dbReference type="GO" id="GO:0005886">
    <property type="term" value="C:plasma membrane"/>
    <property type="evidence" value="ECO:0007669"/>
    <property type="project" value="TreeGrafter"/>
</dbReference>
<evidence type="ECO:0000256" key="1">
    <source>
        <dbReference type="ARBA" id="ARBA00004141"/>
    </source>
</evidence>
<feature type="transmembrane region" description="Helical" evidence="14">
    <location>
        <begin position="190"/>
        <end position="208"/>
    </location>
</feature>
<proteinExistence type="predicted"/>
<feature type="compositionally biased region" description="Polar residues" evidence="13">
    <location>
        <begin position="748"/>
        <end position="762"/>
    </location>
</feature>
<dbReference type="SUPFAM" id="SSF57756">
    <property type="entry name" value="Retrovirus zinc finger-like domains"/>
    <property type="match status" value="1"/>
</dbReference>
<keyword evidence="6" id="KW-0851">Voltage-gated channel</keyword>
<dbReference type="EMBL" id="CDMY01000718">
    <property type="protein sequence ID" value="CEM31420.1"/>
    <property type="molecule type" value="Genomic_DNA"/>
</dbReference>
<dbReference type="InterPro" id="IPR018490">
    <property type="entry name" value="cNMP-bd_dom_sf"/>
</dbReference>
<feature type="region of interest" description="Disordered" evidence="13">
    <location>
        <begin position="984"/>
        <end position="1061"/>
    </location>
</feature>
<evidence type="ECO:0000256" key="7">
    <source>
        <dbReference type="ARBA" id="ARBA00022958"/>
    </source>
</evidence>
<dbReference type="Gene3D" id="4.10.60.10">
    <property type="entry name" value="Zinc finger, CCHC-type"/>
    <property type="match status" value="1"/>
</dbReference>
<comment type="subcellular location">
    <subcellularLocation>
        <location evidence="1">Membrane</location>
        <topology evidence="1">Multi-pass membrane protein</topology>
    </subcellularLocation>
</comment>
<reference evidence="17 18" key="1">
    <citation type="submission" date="2014-11" db="EMBL/GenBank/DDBJ databases">
        <authorList>
            <person name="Zhu J."/>
            <person name="Qi W."/>
            <person name="Song R."/>
        </authorList>
    </citation>
    <scope>NUCLEOTIDE SEQUENCE [LARGE SCALE GENOMIC DNA]</scope>
</reference>
<dbReference type="PROSITE" id="PS50158">
    <property type="entry name" value="ZF_CCHC"/>
    <property type="match status" value="1"/>
</dbReference>